<sequence length="141" mass="16354">MSRQRIINFARLDSKINQPRILSARDRDTVVDEAQEHRDDIESYDEARDCLPDLSDIAPTVCLPETGKLGSASTNLRDMEQREFVYRIIVDSRRHKAIHGAFRLTRQSLPLPRAYIYITVCTSYETNKESTHHRMVPRVTP</sequence>
<protein>
    <submittedName>
        <fullName evidence="1">Uncharacterized protein</fullName>
    </submittedName>
</protein>
<reference evidence="1" key="1">
    <citation type="submission" date="2024-04" db="EMBL/GenBank/DDBJ databases">
        <authorList>
            <consortium name="Molecular Ecology Group"/>
        </authorList>
    </citation>
    <scope>NUCLEOTIDE SEQUENCE</scope>
</reference>
<dbReference type="AlphaFoldDB" id="A0AAV2NS28"/>
<evidence type="ECO:0000313" key="1">
    <source>
        <dbReference type="EMBL" id="CAL1682698.1"/>
    </source>
</evidence>
<organism evidence="1 2">
    <name type="scientific">Lasius platythorax</name>
    <dbReference type="NCBI Taxonomy" id="488582"/>
    <lineage>
        <taxon>Eukaryota</taxon>
        <taxon>Metazoa</taxon>
        <taxon>Ecdysozoa</taxon>
        <taxon>Arthropoda</taxon>
        <taxon>Hexapoda</taxon>
        <taxon>Insecta</taxon>
        <taxon>Pterygota</taxon>
        <taxon>Neoptera</taxon>
        <taxon>Endopterygota</taxon>
        <taxon>Hymenoptera</taxon>
        <taxon>Apocrita</taxon>
        <taxon>Aculeata</taxon>
        <taxon>Formicoidea</taxon>
        <taxon>Formicidae</taxon>
        <taxon>Formicinae</taxon>
        <taxon>Lasius</taxon>
        <taxon>Lasius</taxon>
    </lineage>
</organism>
<evidence type="ECO:0000313" key="2">
    <source>
        <dbReference type="Proteomes" id="UP001497644"/>
    </source>
</evidence>
<proteinExistence type="predicted"/>
<name>A0AAV2NS28_9HYME</name>
<accession>A0AAV2NS28</accession>
<dbReference type="Proteomes" id="UP001497644">
    <property type="component" value="Chromosome 4"/>
</dbReference>
<gene>
    <name evidence="1" type="ORF">LPLAT_LOCUS8583</name>
</gene>
<dbReference type="EMBL" id="OZ034827">
    <property type="protein sequence ID" value="CAL1682698.1"/>
    <property type="molecule type" value="Genomic_DNA"/>
</dbReference>
<keyword evidence="2" id="KW-1185">Reference proteome</keyword>